<dbReference type="EMBL" id="JH657928">
    <property type="protein sequence ID" value="EXM27599.1"/>
    <property type="molecule type" value="Genomic_DNA"/>
</dbReference>
<organism evidence="1">
    <name type="scientific">Fusarium oxysporum f. sp. vasinfectum 25433</name>
    <dbReference type="NCBI Taxonomy" id="1089449"/>
    <lineage>
        <taxon>Eukaryota</taxon>
        <taxon>Fungi</taxon>
        <taxon>Dikarya</taxon>
        <taxon>Ascomycota</taxon>
        <taxon>Pezizomycotina</taxon>
        <taxon>Sordariomycetes</taxon>
        <taxon>Hypocreomycetidae</taxon>
        <taxon>Hypocreales</taxon>
        <taxon>Nectriaceae</taxon>
        <taxon>Fusarium</taxon>
        <taxon>Fusarium oxysporum species complex</taxon>
    </lineage>
</organism>
<protein>
    <submittedName>
        <fullName evidence="1">Uncharacterized protein</fullName>
    </submittedName>
</protein>
<proteinExistence type="predicted"/>
<dbReference type="AlphaFoldDB" id="X0M2J7"/>
<sequence>MSECFQISQLAPPTSHNIRAGTSPTQWYSITWMTYNAQAGSDLGIWAARAPTHALFNRTLRLVVRSDTLNWLENEFIKYLCWKLMGPTSVDTYENCIVLQRTMIHNVFNVLVFHSSATICWDYIP</sequence>
<gene>
    <name evidence="1" type="ORF">FOTG_06025</name>
</gene>
<accession>X0M2J7</accession>
<name>X0M2J7_FUSOX</name>
<dbReference type="EMBL" id="JH657928">
    <property type="protein sequence ID" value="EXM27601.1"/>
    <property type="molecule type" value="Genomic_DNA"/>
</dbReference>
<dbReference type="HOGENOM" id="CLU_1992738_0_0_1"/>
<dbReference type="EMBL" id="JH657928">
    <property type="protein sequence ID" value="EXM27600.1"/>
    <property type="molecule type" value="Genomic_DNA"/>
</dbReference>
<reference evidence="1" key="1">
    <citation type="submission" date="2011-11" db="EMBL/GenBank/DDBJ databases">
        <title>The Genome Sequence of Fusarium oxysporum Cotton.</title>
        <authorList>
            <consortium name="The Broad Institute Genome Sequencing Platform"/>
            <person name="Ma L.-J."/>
            <person name="Gale L.R."/>
            <person name="Schwartz D.C."/>
            <person name="Zhou S."/>
            <person name="Corby-Kistler H."/>
            <person name="Young S.K."/>
            <person name="Zeng Q."/>
            <person name="Gargeya S."/>
            <person name="Fitzgerald M."/>
            <person name="Haas B."/>
            <person name="Abouelleil A."/>
            <person name="Alvarado L."/>
            <person name="Arachchi H.M."/>
            <person name="Berlin A."/>
            <person name="Brown A."/>
            <person name="Chapman S.B."/>
            <person name="Chen Z."/>
            <person name="Dunbar C."/>
            <person name="Freedman E."/>
            <person name="Gearin G."/>
            <person name="Goldberg J."/>
            <person name="Griggs A."/>
            <person name="Gujja S."/>
            <person name="Heiman D."/>
            <person name="Howarth C."/>
            <person name="Larson L."/>
            <person name="Lui A."/>
            <person name="MacDonald P.J.P."/>
            <person name="Montmayeur A."/>
            <person name="Murphy C."/>
            <person name="Neiman D."/>
            <person name="Pearson M."/>
            <person name="Priest M."/>
            <person name="Roberts A."/>
            <person name="Saif S."/>
            <person name="Shea T."/>
            <person name="Shenoy N."/>
            <person name="Sisk P."/>
            <person name="Stolte C."/>
            <person name="Sykes S."/>
            <person name="Wortman J."/>
            <person name="Nusbaum C."/>
            <person name="Birren B."/>
        </authorList>
    </citation>
    <scope>NUCLEOTIDE SEQUENCE [LARGE SCALE GENOMIC DNA]</scope>
    <source>
        <strain evidence="1">25433</strain>
    </source>
</reference>
<dbReference type="EMBL" id="JH657928">
    <property type="protein sequence ID" value="EXM27602.1"/>
    <property type="molecule type" value="Genomic_DNA"/>
</dbReference>
<dbReference type="Proteomes" id="UP000030701">
    <property type="component" value="Unassembled WGS sequence"/>
</dbReference>
<evidence type="ECO:0000313" key="1">
    <source>
        <dbReference type="EMBL" id="EXM27601.1"/>
    </source>
</evidence>
<reference evidence="1" key="2">
    <citation type="submission" date="2012-05" db="EMBL/GenBank/DDBJ databases">
        <title>The Genome Annotation of Fusarium oxysporum Cotton.</title>
        <authorList>
            <consortium name="The Broad Institute Genomics Platform"/>
            <person name="Ma L.-J."/>
            <person name="Corby-Kistler H."/>
            <person name="Broz K."/>
            <person name="Gale L.R."/>
            <person name="Jonkers W."/>
            <person name="O'Donnell K."/>
            <person name="Ploetz R."/>
            <person name="Steinberg C."/>
            <person name="Schwartz D.C."/>
            <person name="VanEtten H."/>
            <person name="Zhou S."/>
            <person name="Young S.K."/>
            <person name="Zeng Q."/>
            <person name="Gargeya S."/>
            <person name="Fitzgerald M."/>
            <person name="Abouelleil A."/>
            <person name="Alvarado L."/>
            <person name="Chapman S.B."/>
            <person name="Gainer-Dewar J."/>
            <person name="Goldberg J."/>
            <person name="Griggs A."/>
            <person name="Gujja S."/>
            <person name="Hansen M."/>
            <person name="Howarth C."/>
            <person name="Imamovic A."/>
            <person name="Ireland A."/>
            <person name="Larimer J."/>
            <person name="McCowan C."/>
            <person name="Murphy C."/>
            <person name="Pearson M."/>
            <person name="Poon T.W."/>
            <person name="Priest M."/>
            <person name="Roberts A."/>
            <person name="Saif S."/>
            <person name="Shea T."/>
            <person name="Sykes S."/>
            <person name="Wortman J."/>
            <person name="Nusbaum C."/>
            <person name="Birren B."/>
        </authorList>
    </citation>
    <scope>NUCLEOTIDE SEQUENCE</scope>
    <source>
        <strain evidence="1">25433</strain>
    </source>
</reference>